<feature type="transmembrane region" description="Helical" evidence="1">
    <location>
        <begin position="12"/>
        <end position="30"/>
    </location>
</feature>
<organism evidence="2 3">
    <name type="scientific">Gymnodinialimonas ceratoperidinii</name>
    <dbReference type="NCBI Taxonomy" id="2856823"/>
    <lineage>
        <taxon>Bacteria</taxon>
        <taxon>Pseudomonadati</taxon>
        <taxon>Pseudomonadota</taxon>
        <taxon>Alphaproteobacteria</taxon>
        <taxon>Rhodobacterales</taxon>
        <taxon>Paracoccaceae</taxon>
        <taxon>Gymnodinialimonas</taxon>
    </lineage>
</organism>
<keyword evidence="1" id="KW-0472">Membrane</keyword>
<name>A0A8F6TV18_9RHOB</name>
<dbReference type="EMBL" id="CP079194">
    <property type="protein sequence ID" value="QXT39210.1"/>
    <property type="molecule type" value="Genomic_DNA"/>
</dbReference>
<evidence type="ECO:0000313" key="2">
    <source>
        <dbReference type="EMBL" id="QXT39210.1"/>
    </source>
</evidence>
<accession>A0A8F6TV18</accession>
<dbReference type="AlphaFoldDB" id="A0A8F6TV18"/>
<gene>
    <name evidence="2" type="ORF">KYE46_14970</name>
</gene>
<keyword evidence="1" id="KW-1133">Transmembrane helix</keyword>
<sequence length="95" mass="9990">MSETIPGSPAWWIETALIAASGGALALLLWDGPIWRAPPSTLSTSQSPEPVAAAADPRPRTLADFVDAGCLTQDHLRALVEGRRISIACPTETTP</sequence>
<keyword evidence="1" id="KW-0812">Transmembrane</keyword>
<reference evidence="2 3" key="1">
    <citation type="submission" date="2021-07" db="EMBL/GenBank/DDBJ databases">
        <title>A novel Jannaschia species isolated from marine dinoflagellate Ceratoperidinium margalefii.</title>
        <authorList>
            <person name="Jiang Y."/>
            <person name="Li Z."/>
        </authorList>
    </citation>
    <scope>NUCLEOTIDE SEQUENCE [LARGE SCALE GENOMIC DNA]</scope>
    <source>
        <strain evidence="2 3">J12C1-MA-4</strain>
    </source>
</reference>
<dbReference type="RefSeq" id="WP_219001623.1">
    <property type="nucleotide sequence ID" value="NZ_CP079194.1"/>
</dbReference>
<evidence type="ECO:0000256" key="1">
    <source>
        <dbReference type="SAM" id="Phobius"/>
    </source>
</evidence>
<protein>
    <submittedName>
        <fullName evidence="2">Uncharacterized protein</fullName>
    </submittedName>
</protein>
<evidence type="ECO:0000313" key="3">
    <source>
        <dbReference type="Proteomes" id="UP000825009"/>
    </source>
</evidence>
<dbReference type="Proteomes" id="UP000825009">
    <property type="component" value="Chromosome"/>
</dbReference>
<dbReference type="KEGG" id="gce:KYE46_14970"/>
<keyword evidence="3" id="KW-1185">Reference proteome</keyword>
<proteinExistence type="predicted"/>